<keyword evidence="3" id="KW-1185">Reference proteome</keyword>
<gene>
    <name evidence="2" type="ORF">SPHA_4842</name>
</gene>
<proteinExistence type="predicted"/>
<dbReference type="Proteomes" id="UP000597762">
    <property type="component" value="Unassembled WGS sequence"/>
</dbReference>
<keyword evidence="1" id="KW-0472">Membrane</keyword>
<evidence type="ECO:0000313" key="3">
    <source>
        <dbReference type="Proteomes" id="UP000597762"/>
    </source>
</evidence>
<dbReference type="EMBL" id="CAHIKZ030000158">
    <property type="protein sequence ID" value="CAE1156556.1"/>
    <property type="molecule type" value="Genomic_DNA"/>
</dbReference>
<organism evidence="2 3">
    <name type="scientific">Acanthosepion pharaonis</name>
    <name type="common">Pharaoh cuttlefish</name>
    <name type="synonym">Sepia pharaonis</name>
    <dbReference type="NCBI Taxonomy" id="158019"/>
    <lineage>
        <taxon>Eukaryota</taxon>
        <taxon>Metazoa</taxon>
        <taxon>Spiralia</taxon>
        <taxon>Lophotrochozoa</taxon>
        <taxon>Mollusca</taxon>
        <taxon>Cephalopoda</taxon>
        <taxon>Coleoidea</taxon>
        <taxon>Decapodiformes</taxon>
        <taxon>Sepiida</taxon>
        <taxon>Sepiina</taxon>
        <taxon>Sepiidae</taxon>
        <taxon>Acanthosepion</taxon>
    </lineage>
</organism>
<feature type="transmembrane region" description="Helical" evidence="1">
    <location>
        <begin position="5"/>
        <end position="22"/>
    </location>
</feature>
<accession>A0A812AQI8</accession>
<protein>
    <submittedName>
        <fullName evidence="2">Uncharacterized protein</fullName>
    </submittedName>
</protein>
<feature type="transmembrane region" description="Helical" evidence="1">
    <location>
        <begin position="83"/>
        <end position="108"/>
    </location>
</feature>
<reference evidence="2" key="1">
    <citation type="submission" date="2021-01" db="EMBL/GenBank/DDBJ databases">
        <authorList>
            <person name="Li R."/>
            <person name="Bekaert M."/>
        </authorList>
    </citation>
    <scope>NUCLEOTIDE SEQUENCE</scope>
    <source>
        <strain evidence="2">Farmed</strain>
    </source>
</reference>
<keyword evidence="1" id="KW-0812">Transmembrane</keyword>
<evidence type="ECO:0000313" key="2">
    <source>
        <dbReference type="EMBL" id="CAE1156556.1"/>
    </source>
</evidence>
<comment type="caution">
    <text evidence="2">The sequence shown here is derived from an EMBL/GenBank/DDBJ whole genome shotgun (WGS) entry which is preliminary data.</text>
</comment>
<name>A0A812AQI8_ACAPH</name>
<dbReference type="AlphaFoldDB" id="A0A812AQI8"/>
<feature type="transmembrane region" description="Helical" evidence="1">
    <location>
        <begin position="34"/>
        <end position="53"/>
    </location>
</feature>
<sequence length="202" mass="23216">MHNFVYVAFLFFFLIILFQILFFDFSPISTSFSFSIPLYFCLSLSIPFCFSLCYSITLTLLFSSSFSFTCLCFFFWLSPSLTVIFILCIFYFSISLSLSFFVLLCLLFTSPVINHLFPHLIPLVSIPIRLICNLVLCWLKPTIPIPHSNLLFSLFLSPHPQQKNNYLPPAPPILFFSKVKDTSSATNVTFLLNSLSILLLLY</sequence>
<evidence type="ECO:0000256" key="1">
    <source>
        <dbReference type="SAM" id="Phobius"/>
    </source>
</evidence>
<keyword evidence="1" id="KW-1133">Transmembrane helix</keyword>